<keyword evidence="2" id="KW-1185">Reference proteome</keyword>
<dbReference type="GO" id="GO:0005783">
    <property type="term" value="C:endoplasmic reticulum"/>
    <property type="evidence" value="ECO:0007669"/>
    <property type="project" value="TreeGrafter"/>
</dbReference>
<dbReference type="STRING" id="34506.A0A090L133"/>
<protein>
    <submittedName>
        <fullName evidence="1 3">Armadillo-type fold domain-containing protein</fullName>
    </submittedName>
</protein>
<gene>
    <name evidence="1 3 4" type="ORF">SRAE_1000166300</name>
</gene>
<evidence type="ECO:0000313" key="3">
    <source>
        <dbReference type="WBParaSite" id="SRAE_1000166300.1"/>
    </source>
</evidence>
<dbReference type="OMA" id="VGHHTAN"/>
<dbReference type="WormBase" id="SRAE_1000166300">
    <property type="protein sequence ID" value="SRP02940"/>
    <property type="gene ID" value="WBGene00258271"/>
</dbReference>
<evidence type="ECO:0000313" key="1">
    <source>
        <dbReference type="EMBL" id="CEF63401.1"/>
    </source>
</evidence>
<accession>A0A090L133</accession>
<dbReference type="InterPro" id="IPR011989">
    <property type="entry name" value="ARM-like"/>
</dbReference>
<dbReference type="CTD" id="36375766"/>
<dbReference type="OrthoDB" id="10250458at2759"/>
<dbReference type="PANTHER" id="PTHR19316">
    <property type="entry name" value="PROTEIN FOLDING REGULATOR"/>
    <property type="match status" value="1"/>
</dbReference>
<dbReference type="InterPro" id="IPR016024">
    <property type="entry name" value="ARM-type_fold"/>
</dbReference>
<dbReference type="EMBL" id="LN609528">
    <property type="protein sequence ID" value="CEF63401.1"/>
    <property type="molecule type" value="Genomic_DNA"/>
</dbReference>
<name>A0A090L133_STRRB</name>
<sequence>MSDSIGSQLAMLKELLKITSEHHSKQIDELNKFEPLNEKDKEFIASALKETAEATDPVRIMEKKLRLIKEADDIVIKSNLMDDLVDLLGQIDLATIFIKNYYGLDEIRKAFLSEKNIEILADYITLLTTVASNNVDVQNCIYEYNEEYDFLQTLMEKFVLNTDIEVKLRMRSLGSISAIVGHHTANFTNFLSMDGISKLRNLLESKLRNATFVARIKYTLNAMRLAIPEISEADKEKYASDILYLQQCTY</sequence>
<dbReference type="RefSeq" id="XP_024502603.1">
    <property type="nucleotide sequence ID" value="XM_024648646.1"/>
</dbReference>
<evidence type="ECO:0000313" key="2">
    <source>
        <dbReference type="Proteomes" id="UP000035682"/>
    </source>
</evidence>
<proteinExistence type="predicted"/>
<dbReference type="AlphaFoldDB" id="A0A090L133"/>
<dbReference type="WBParaSite" id="SRAE_1000166300.1">
    <property type="protein sequence ID" value="SRAE_1000166300.1"/>
    <property type="gene ID" value="WBGene00258271"/>
</dbReference>
<dbReference type="Proteomes" id="UP000035682">
    <property type="component" value="Unplaced"/>
</dbReference>
<dbReference type="Gene3D" id="1.25.10.10">
    <property type="entry name" value="Leucine-rich Repeat Variant"/>
    <property type="match status" value="1"/>
</dbReference>
<dbReference type="GeneID" id="36375766"/>
<dbReference type="PANTHER" id="PTHR19316:SF18">
    <property type="entry name" value="HSP70-BINDING PROTEIN 1"/>
    <property type="match status" value="1"/>
</dbReference>
<dbReference type="GO" id="GO:0000774">
    <property type="term" value="F:adenyl-nucleotide exchange factor activity"/>
    <property type="evidence" value="ECO:0007669"/>
    <property type="project" value="TreeGrafter"/>
</dbReference>
<dbReference type="InterPro" id="IPR050693">
    <property type="entry name" value="Hsp70_NEF-Inhibitors"/>
</dbReference>
<dbReference type="SUPFAM" id="SSF48371">
    <property type="entry name" value="ARM repeat"/>
    <property type="match status" value="1"/>
</dbReference>
<organism evidence="1">
    <name type="scientific">Strongyloides ratti</name>
    <name type="common">Parasitic roundworm</name>
    <dbReference type="NCBI Taxonomy" id="34506"/>
    <lineage>
        <taxon>Eukaryota</taxon>
        <taxon>Metazoa</taxon>
        <taxon>Ecdysozoa</taxon>
        <taxon>Nematoda</taxon>
        <taxon>Chromadorea</taxon>
        <taxon>Rhabditida</taxon>
        <taxon>Tylenchina</taxon>
        <taxon>Panagrolaimomorpha</taxon>
        <taxon>Strongyloidoidea</taxon>
        <taxon>Strongyloididae</taxon>
        <taxon>Strongyloides</taxon>
    </lineage>
</organism>
<reference evidence="1 2" key="1">
    <citation type="submission" date="2014-09" db="EMBL/GenBank/DDBJ databases">
        <authorList>
            <person name="Martin A.A."/>
        </authorList>
    </citation>
    <scope>NUCLEOTIDE SEQUENCE</scope>
    <source>
        <strain evidence="2">ED321</strain>
        <strain evidence="1">ED321 Heterogonic</strain>
    </source>
</reference>
<evidence type="ECO:0000313" key="4">
    <source>
        <dbReference type="WormBase" id="SRAE_1000166300"/>
    </source>
</evidence>
<reference evidence="3" key="2">
    <citation type="submission" date="2020-12" db="UniProtKB">
        <authorList>
            <consortium name="WormBaseParasite"/>
        </authorList>
    </citation>
    <scope>IDENTIFICATION</scope>
</reference>